<keyword evidence="2" id="KW-0812">Transmembrane</keyword>
<comment type="caution">
    <text evidence="3">The sequence shown here is derived from an EMBL/GenBank/DDBJ whole genome shotgun (WGS) entry which is preliminary data.</text>
</comment>
<reference evidence="3 4" key="1">
    <citation type="submission" date="2022-12" db="EMBL/GenBank/DDBJ databases">
        <title>Chromosome-level genome of Tegillarca granosa.</title>
        <authorList>
            <person name="Kim J."/>
        </authorList>
    </citation>
    <scope>NUCLEOTIDE SEQUENCE [LARGE SCALE GENOMIC DNA]</scope>
    <source>
        <strain evidence="3">Teg-2019</strain>
        <tissue evidence="3">Adductor muscle</tissue>
    </source>
</reference>
<gene>
    <name evidence="3" type="ORF">KUTeg_001650</name>
</gene>
<evidence type="ECO:0000256" key="1">
    <source>
        <dbReference type="SAM" id="MobiDB-lite"/>
    </source>
</evidence>
<dbReference type="Proteomes" id="UP001217089">
    <property type="component" value="Unassembled WGS sequence"/>
</dbReference>
<accession>A0ABQ9FS24</accession>
<proteinExistence type="predicted"/>
<sequence length="141" mass="15790">MASEDMGPKVTSTPAKLGHKSEAGKPSPPPKYEDVAVDEEMFPVTKSRKNIAADFDSKEEIVLVIENESITCGVSDDDDDTDSDRSSAIFISFSKVHNSVSKFYEQNKAKIFMVKWRPVIGGFFLQFYFAVIILKWDADLE</sequence>
<organism evidence="3 4">
    <name type="scientific">Tegillarca granosa</name>
    <name type="common">Malaysian cockle</name>
    <name type="synonym">Anadara granosa</name>
    <dbReference type="NCBI Taxonomy" id="220873"/>
    <lineage>
        <taxon>Eukaryota</taxon>
        <taxon>Metazoa</taxon>
        <taxon>Spiralia</taxon>
        <taxon>Lophotrochozoa</taxon>
        <taxon>Mollusca</taxon>
        <taxon>Bivalvia</taxon>
        <taxon>Autobranchia</taxon>
        <taxon>Pteriomorphia</taxon>
        <taxon>Arcoida</taxon>
        <taxon>Arcoidea</taxon>
        <taxon>Arcidae</taxon>
        <taxon>Tegillarca</taxon>
    </lineage>
</organism>
<evidence type="ECO:0000313" key="4">
    <source>
        <dbReference type="Proteomes" id="UP001217089"/>
    </source>
</evidence>
<feature type="region of interest" description="Disordered" evidence="1">
    <location>
        <begin position="1"/>
        <end position="34"/>
    </location>
</feature>
<keyword evidence="2" id="KW-0472">Membrane</keyword>
<feature type="transmembrane region" description="Helical" evidence="2">
    <location>
        <begin position="116"/>
        <end position="136"/>
    </location>
</feature>
<name>A0ABQ9FS24_TEGGR</name>
<evidence type="ECO:0000313" key="3">
    <source>
        <dbReference type="EMBL" id="KAJ8320063.1"/>
    </source>
</evidence>
<keyword evidence="4" id="KW-1185">Reference proteome</keyword>
<protein>
    <submittedName>
        <fullName evidence="3">Uncharacterized protein</fullName>
    </submittedName>
</protein>
<keyword evidence="2" id="KW-1133">Transmembrane helix</keyword>
<dbReference type="EMBL" id="JARBDR010000141">
    <property type="protein sequence ID" value="KAJ8320063.1"/>
    <property type="molecule type" value="Genomic_DNA"/>
</dbReference>
<evidence type="ECO:0000256" key="2">
    <source>
        <dbReference type="SAM" id="Phobius"/>
    </source>
</evidence>